<proteinExistence type="predicted"/>
<keyword evidence="2" id="KW-1185">Reference proteome</keyword>
<dbReference type="Proteomes" id="UP000267096">
    <property type="component" value="Unassembled WGS sequence"/>
</dbReference>
<dbReference type="AlphaFoldDB" id="A0A0M3JBU9"/>
<gene>
    <name evidence="1" type="ORF">ASIM_LOCUS4879</name>
</gene>
<dbReference type="EMBL" id="UYRR01009036">
    <property type="protein sequence ID" value="VDK24663.1"/>
    <property type="molecule type" value="Genomic_DNA"/>
</dbReference>
<accession>A0A0M3JBU9</accession>
<reference evidence="3" key="1">
    <citation type="submission" date="2017-02" db="UniProtKB">
        <authorList>
            <consortium name="WormBaseParasite"/>
        </authorList>
    </citation>
    <scope>IDENTIFICATION</scope>
</reference>
<evidence type="ECO:0000313" key="3">
    <source>
        <dbReference type="WBParaSite" id="ASIM_0000507701-mRNA-1"/>
    </source>
</evidence>
<evidence type="ECO:0000313" key="2">
    <source>
        <dbReference type="Proteomes" id="UP000267096"/>
    </source>
</evidence>
<organism evidence="3">
    <name type="scientific">Anisakis simplex</name>
    <name type="common">Herring worm</name>
    <dbReference type="NCBI Taxonomy" id="6269"/>
    <lineage>
        <taxon>Eukaryota</taxon>
        <taxon>Metazoa</taxon>
        <taxon>Ecdysozoa</taxon>
        <taxon>Nematoda</taxon>
        <taxon>Chromadorea</taxon>
        <taxon>Rhabditida</taxon>
        <taxon>Spirurina</taxon>
        <taxon>Ascaridomorpha</taxon>
        <taxon>Ascaridoidea</taxon>
        <taxon>Anisakidae</taxon>
        <taxon>Anisakis</taxon>
        <taxon>Anisakis simplex complex</taxon>
    </lineage>
</organism>
<dbReference type="OrthoDB" id="283575at2759"/>
<name>A0A0M3JBU9_ANISI</name>
<sequence>SDVLANDWSKFSWRLSEDSLLCNVSGSVVSKVRFPPTKDPRTFSVRILAGRGPRCFRNLTIENEQILGCPPLLNRNLFQSTSFECGCDARTLSGAEQLIHHKGYNMSASFSEFIA</sequence>
<dbReference type="WBParaSite" id="ASIM_0000507701-mRNA-1">
    <property type="protein sequence ID" value="ASIM_0000507701-mRNA-1"/>
    <property type="gene ID" value="ASIM_0000507701"/>
</dbReference>
<protein>
    <submittedName>
        <fullName evidence="3">Abnormal pharyngeal pumping eat-20 (inferred by orthology to a C. elegans protein)</fullName>
    </submittedName>
</protein>
<evidence type="ECO:0000313" key="1">
    <source>
        <dbReference type="EMBL" id="VDK24663.1"/>
    </source>
</evidence>
<reference evidence="1 2" key="2">
    <citation type="submission" date="2018-11" db="EMBL/GenBank/DDBJ databases">
        <authorList>
            <consortium name="Pathogen Informatics"/>
        </authorList>
    </citation>
    <scope>NUCLEOTIDE SEQUENCE [LARGE SCALE GENOMIC DNA]</scope>
</reference>